<feature type="domain" description="Major facilitator superfamily (MFS) profile" evidence="8">
    <location>
        <begin position="18"/>
        <end position="505"/>
    </location>
</feature>
<name>K2N765_9HYPH</name>
<dbReference type="GO" id="GO:0022857">
    <property type="term" value="F:transmembrane transporter activity"/>
    <property type="evidence" value="ECO:0007669"/>
    <property type="project" value="InterPro"/>
</dbReference>
<feature type="transmembrane region" description="Helical" evidence="7">
    <location>
        <begin position="109"/>
        <end position="130"/>
    </location>
</feature>
<comment type="caution">
    <text evidence="9">The sequence shown here is derived from an EMBL/GenBank/DDBJ whole genome shotgun (WGS) entry which is preliminary data.</text>
</comment>
<keyword evidence="5 7" id="KW-1133">Transmembrane helix</keyword>
<dbReference type="PANTHER" id="PTHR42718">
    <property type="entry name" value="MAJOR FACILITATOR SUPERFAMILY MULTIDRUG TRANSPORTER MFSC"/>
    <property type="match status" value="1"/>
</dbReference>
<dbReference type="Gene3D" id="1.20.1250.20">
    <property type="entry name" value="MFS general substrate transporter like domains"/>
    <property type="match status" value="1"/>
</dbReference>
<proteinExistence type="predicted"/>
<dbReference type="GO" id="GO:0005886">
    <property type="term" value="C:plasma membrane"/>
    <property type="evidence" value="ECO:0007669"/>
    <property type="project" value="UniProtKB-SubCell"/>
</dbReference>
<dbReference type="RefSeq" id="WP_008594590.1">
    <property type="nucleotide sequence ID" value="NZ_AMRM01000004.1"/>
</dbReference>
<accession>K2N765</accession>
<evidence type="ECO:0000313" key="10">
    <source>
        <dbReference type="Proteomes" id="UP000006786"/>
    </source>
</evidence>
<keyword evidence="4 7" id="KW-0812">Transmembrane</keyword>
<feature type="transmembrane region" description="Helical" evidence="7">
    <location>
        <begin position="84"/>
        <end position="103"/>
    </location>
</feature>
<dbReference type="STRING" id="391937.NA2_04256"/>
<keyword evidence="6 7" id="KW-0472">Membrane</keyword>
<dbReference type="PRINTS" id="PR01036">
    <property type="entry name" value="TCRTETB"/>
</dbReference>
<feature type="transmembrane region" description="Helical" evidence="7">
    <location>
        <begin position="233"/>
        <end position="250"/>
    </location>
</feature>
<feature type="transmembrane region" description="Helical" evidence="7">
    <location>
        <begin position="142"/>
        <end position="162"/>
    </location>
</feature>
<dbReference type="CDD" id="cd17321">
    <property type="entry name" value="MFS_MMR_MDR_like"/>
    <property type="match status" value="1"/>
</dbReference>
<gene>
    <name evidence="9" type="ORF">NA2_04256</name>
</gene>
<evidence type="ECO:0000256" key="3">
    <source>
        <dbReference type="ARBA" id="ARBA00022475"/>
    </source>
</evidence>
<comment type="subcellular location">
    <subcellularLocation>
        <location evidence="1">Cell membrane</location>
        <topology evidence="1">Multi-pass membrane protein</topology>
    </subcellularLocation>
</comment>
<dbReference type="InterPro" id="IPR020846">
    <property type="entry name" value="MFS_dom"/>
</dbReference>
<dbReference type="Proteomes" id="UP000006786">
    <property type="component" value="Unassembled WGS sequence"/>
</dbReference>
<dbReference type="PROSITE" id="PS50850">
    <property type="entry name" value="MFS"/>
    <property type="match status" value="1"/>
</dbReference>
<keyword evidence="10" id="KW-1185">Reference proteome</keyword>
<evidence type="ECO:0000256" key="2">
    <source>
        <dbReference type="ARBA" id="ARBA00022448"/>
    </source>
</evidence>
<evidence type="ECO:0000259" key="8">
    <source>
        <dbReference type="PROSITE" id="PS50850"/>
    </source>
</evidence>
<feature type="transmembrane region" description="Helical" evidence="7">
    <location>
        <begin position="204"/>
        <end position="221"/>
    </location>
</feature>
<feature type="transmembrane region" description="Helical" evidence="7">
    <location>
        <begin position="408"/>
        <end position="425"/>
    </location>
</feature>
<evidence type="ECO:0000256" key="6">
    <source>
        <dbReference type="ARBA" id="ARBA00023136"/>
    </source>
</evidence>
<dbReference type="EMBL" id="AMRM01000004">
    <property type="protein sequence ID" value="EKF19973.1"/>
    <property type="molecule type" value="Genomic_DNA"/>
</dbReference>
<sequence length="507" mass="51845">MTSTDKTSSRAGPREWLGLATLALPTLLVAIDMTVLHLAVPSITTALEPSSTQMLWIVDIYGFMIAGLLISMGTIGDRIGRRRLLMIGTAAFGVASMLAAFAASPEMLILARALLGITAATLMPSTLSLITNMFADDGQRGLAIALWSSVFMAGTAAGPLLGGVLLEHFWWGSVFLLNVPLTLVVLIAAPLLLPEHRSEKLGRIDLPSVALLLAGMLGGVYGIKQIAAHGADLQAWAFVLAGAALIFIFARRQLRLSNPMIDLTLFRIPAFSSALGIQFLAIFSVGAPYFLGSQYLQLVLGLSPLDAGLAMLPATVAGIVGAIAASKLAIVMRPALVIALMLGVGAAGLALLAGTGNPPGLPLLVTGLTLATIGSSATMTLTVNLIVSAAPPERAGEASGLSETSGEFGMALGIAVLGSLSVAVYRSQVAGDLPADLPPNLANAAQDSLGMLAAALNETAHPVATQLSSLGNAAFANGMAAVALAGSGLMVVLAGISMAFLRRARSD</sequence>
<dbReference type="eggNOG" id="COG0477">
    <property type="taxonomic scope" value="Bacteria"/>
</dbReference>
<feature type="transmembrane region" description="Helical" evidence="7">
    <location>
        <begin position="168"/>
        <end position="192"/>
    </location>
</feature>
<dbReference type="InterPro" id="IPR036259">
    <property type="entry name" value="MFS_trans_sf"/>
</dbReference>
<keyword evidence="2" id="KW-0813">Transport</keyword>
<protein>
    <submittedName>
        <fullName evidence="9">Major facilitator superfamily protein</fullName>
    </submittedName>
</protein>
<dbReference type="InterPro" id="IPR011701">
    <property type="entry name" value="MFS"/>
</dbReference>
<dbReference type="Pfam" id="PF07690">
    <property type="entry name" value="MFS_1"/>
    <property type="match status" value="1"/>
</dbReference>
<organism evidence="9 10">
    <name type="scientific">Nitratireductor pacificus pht-3B</name>
    <dbReference type="NCBI Taxonomy" id="391937"/>
    <lineage>
        <taxon>Bacteria</taxon>
        <taxon>Pseudomonadati</taxon>
        <taxon>Pseudomonadota</taxon>
        <taxon>Alphaproteobacteria</taxon>
        <taxon>Hyphomicrobiales</taxon>
        <taxon>Phyllobacteriaceae</taxon>
        <taxon>Nitratireductor</taxon>
    </lineage>
</organism>
<dbReference type="PATRIC" id="fig|391937.3.peg.877"/>
<evidence type="ECO:0000256" key="7">
    <source>
        <dbReference type="SAM" id="Phobius"/>
    </source>
</evidence>
<evidence type="ECO:0000256" key="4">
    <source>
        <dbReference type="ARBA" id="ARBA00022692"/>
    </source>
</evidence>
<dbReference type="PANTHER" id="PTHR42718:SF47">
    <property type="entry name" value="METHYL VIOLOGEN RESISTANCE PROTEIN SMVA"/>
    <property type="match status" value="1"/>
</dbReference>
<feature type="transmembrane region" description="Helical" evidence="7">
    <location>
        <begin position="311"/>
        <end position="330"/>
    </location>
</feature>
<dbReference type="AlphaFoldDB" id="K2N765"/>
<evidence type="ECO:0000313" key="9">
    <source>
        <dbReference type="EMBL" id="EKF19973.1"/>
    </source>
</evidence>
<feature type="transmembrane region" description="Helical" evidence="7">
    <location>
        <begin position="270"/>
        <end position="291"/>
    </location>
</feature>
<feature type="transmembrane region" description="Helical" evidence="7">
    <location>
        <begin position="16"/>
        <end position="40"/>
    </location>
</feature>
<evidence type="ECO:0000256" key="1">
    <source>
        <dbReference type="ARBA" id="ARBA00004651"/>
    </source>
</evidence>
<feature type="transmembrane region" description="Helical" evidence="7">
    <location>
        <begin position="361"/>
        <end position="387"/>
    </location>
</feature>
<dbReference type="SUPFAM" id="SSF103473">
    <property type="entry name" value="MFS general substrate transporter"/>
    <property type="match status" value="1"/>
</dbReference>
<evidence type="ECO:0000256" key="5">
    <source>
        <dbReference type="ARBA" id="ARBA00022989"/>
    </source>
</evidence>
<feature type="transmembrane region" description="Helical" evidence="7">
    <location>
        <begin position="52"/>
        <end position="72"/>
    </location>
</feature>
<keyword evidence="3" id="KW-1003">Cell membrane</keyword>
<feature type="transmembrane region" description="Helical" evidence="7">
    <location>
        <begin position="479"/>
        <end position="501"/>
    </location>
</feature>
<feature type="transmembrane region" description="Helical" evidence="7">
    <location>
        <begin position="337"/>
        <end position="355"/>
    </location>
</feature>
<reference evidence="9 10" key="1">
    <citation type="journal article" date="2012" name="J. Bacteriol.">
        <title>Genome Sequence of Nitratireductor pacificus Type Strain pht-3B.</title>
        <authorList>
            <person name="Lai Q."/>
            <person name="Li G."/>
            <person name="Shao Z."/>
        </authorList>
    </citation>
    <scope>NUCLEOTIDE SEQUENCE [LARGE SCALE GENOMIC DNA]</scope>
    <source>
        <strain evidence="10">pht-3B</strain>
    </source>
</reference>